<dbReference type="SUPFAM" id="SSF51045">
    <property type="entry name" value="WW domain"/>
    <property type="match status" value="1"/>
</dbReference>
<keyword evidence="4" id="KW-1185">Reference proteome</keyword>
<dbReference type="SMART" id="SM00456">
    <property type="entry name" value="WW"/>
    <property type="match status" value="1"/>
</dbReference>
<proteinExistence type="predicted"/>
<dbReference type="PROSITE" id="PS01159">
    <property type="entry name" value="WW_DOMAIN_1"/>
    <property type="match status" value="1"/>
</dbReference>
<evidence type="ECO:0000259" key="2">
    <source>
        <dbReference type="PROSITE" id="PS50020"/>
    </source>
</evidence>
<accession>A0A0M0K7S4</accession>
<dbReference type="InterPro" id="IPR001202">
    <property type="entry name" value="WW_dom"/>
</dbReference>
<dbReference type="EMBL" id="JWZX01001048">
    <property type="protein sequence ID" value="KOO34916.1"/>
    <property type="molecule type" value="Genomic_DNA"/>
</dbReference>
<dbReference type="Proteomes" id="UP000037460">
    <property type="component" value="Unassembled WGS sequence"/>
</dbReference>
<organism evidence="3 4">
    <name type="scientific">Chrysochromulina tobinii</name>
    <dbReference type="NCBI Taxonomy" id="1460289"/>
    <lineage>
        <taxon>Eukaryota</taxon>
        <taxon>Haptista</taxon>
        <taxon>Haptophyta</taxon>
        <taxon>Prymnesiophyceae</taxon>
        <taxon>Prymnesiales</taxon>
        <taxon>Chrysochromulinaceae</taxon>
        <taxon>Chrysochromulina</taxon>
    </lineage>
</organism>
<name>A0A0M0K7S4_9EUKA</name>
<comment type="caution">
    <text evidence="3">The sequence shown here is derived from an EMBL/GenBank/DDBJ whole genome shotgun (WGS) entry which is preliminary data.</text>
</comment>
<reference evidence="4" key="1">
    <citation type="journal article" date="2015" name="PLoS Genet.">
        <title>Genome Sequence and Transcriptome Analyses of Chrysochromulina tobin: Metabolic Tools for Enhanced Algal Fitness in the Prominent Order Prymnesiales (Haptophyceae).</title>
        <authorList>
            <person name="Hovde B.T."/>
            <person name="Deodato C.R."/>
            <person name="Hunsperger H.M."/>
            <person name="Ryken S.A."/>
            <person name="Yost W."/>
            <person name="Jha R.K."/>
            <person name="Patterson J."/>
            <person name="Monnat R.J. Jr."/>
            <person name="Barlow S.B."/>
            <person name="Starkenburg S.R."/>
            <person name="Cattolico R.A."/>
        </authorList>
    </citation>
    <scope>NUCLEOTIDE SEQUENCE</scope>
    <source>
        <strain evidence="4">CCMP291</strain>
    </source>
</reference>
<dbReference type="PROSITE" id="PS50020">
    <property type="entry name" value="WW_DOMAIN_2"/>
    <property type="match status" value="1"/>
</dbReference>
<protein>
    <recommendedName>
        <fullName evidence="2">WW domain-containing protein</fullName>
    </recommendedName>
</protein>
<dbReference type="AlphaFoldDB" id="A0A0M0K7S4"/>
<feature type="region of interest" description="Disordered" evidence="1">
    <location>
        <begin position="194"/>
        <end position="225"/>
    </location>
</feature>
<feature type="domain" description="WW" evidence="2">
    <location>
        <begin position="217"/>
        <end position="251"/>
    </location>
</feature>
<dbReference type="Pfam" id="PF00397">
    <property type="entry name" value="WW"/>
    <property type="match status" value="1"/>
</dbReference>
<dbReference type="Pfam" id="PF16131">
    <property type="entry name" value="Torus"/>
    <property type="match status" value="1"/>
</dbReference>
<gene>
    <name evidence="3" type="ORF">Ctob_016385</name>
</gene>
<evidence type="ECO:0000313" key="4">
    <source>
        <dbReference type="Proteomes" id="UP000037460"/>
    </source>
</evidence>
<dbReference type="OrthoDB" id="10251848at2759"/>
<dbReference type="Gene3D" id="2.20.70.10">
    <property type="match status" value="1"/>
</dbReference>
<dbReference type="CDD" id="cd00201">
    <property type="entry name" value="WW"/>
    <property type="match status" value="1"/>
</dbReference>
<evidence type="ECO:0000256" key="1">
    <source>
        <dbReference type="SAM" id="MobiDB-lite"/>
    </source>
</evidence>
<dbReference type="InterPro" id="IPR036020">
    <property type="entry name" value="WW_dom_sf"/>
</dbReference>
<evidence type="ECO:0000313" key="3">
    <source>
        <dbReference type="EMBL" id="KOO34916.1"/>
    </source>
</evidence>
<feature type="compositionally biased region" description="Low complexity" evidence="1">
    <location>
        <begin position="194"/>
        <end position="218"/>
    </location>
</feature>
<dbReference type="InterPro" id="IPR032297">
    <property type="entry name" value="Torus"/>
</dbReference>
<sequence>MAVARDDLFDLPPGVDLTPPVVRCWPDIDTIITDGERRGEHNICILWARGSCPAGIQCGACHRLPSHADEIRLLHSADGLTKDIFGRARGERSERSVVDALQCQTVCVTGLPVTSSQHERRQLLDALGSEWGAVVRTWVDADPRGKRRRGDYEPAEMMSPAEGLSAATVWADAPEERISDVTASYPGADWGVVGDAGGPTAADEAAAEAKSAGSGEAPLPDGWIQGIDPASGYTYYYNGDTGGSQWQRPGIESST</sequence>